<accession>A0A1I3LTY1</accession>
<evidence type="ECO:0000313" key="3">
    <source>
        <dbReference type="Proteomes" id="UP000182737"/>
    </source>
</evidence>
<reference evidence="3" key="1">
    <citation type="submission" date="2016-10" db="EMBL/GenBank/DDBJ databases">
        <authorList>
            <person name="Varghese N."/>
            <person name="Submissions S."/>
        </authorList>
    </citation>
    <scope>NUCLEOTIDE SEQUENCE [LARGE SCALE GENOMIC DNA]</scope>
    <source>
        <strain evidence="3">XBD1002</strain>
    </source>
</reference>
<feature type="region of interest" description="Disordered" evidence="1">
    <location>
        <begin position="96"/>
        <end position="117"/>
    </location>
</feature>
<dbReference type="EMBL" id="FORI01000007">
    <property type="protein sequence ID" value="SFI88113.1"/>
    <property type="molecule type" value="Genomic_DNA"/>
</dbReference>
<keyword evidence="3" id="KW-1185">Reference proteome</keyword>
<organism evidence="2 3">
    <name type="scientific">Treponema bryantii</name>
    <dbReference type="NCBI Taxonomy" id="163"/>
    <lineage>
        <taxon>Bacteria</taxon>
        <taxon>Pseudomonadati</taxon>
        <taxon>Spirochaetota</taxon>
        <taxon>Spirochaetia</taxon>
        <taxon>Spirochaetales</taxon>
        <taxon>Treponemataceae</taxon>
        <taxon>Treponema</taxon>
    </lineage>
</organism>
<dbReference type="RefSeq" id="WP_074932459.1">
    <property type="nucleotide sequence ID" value="NZ_FORI01000007.1"/>
</dbReference>
<sequence length="117" mass="14062">MNTDEKLIDKKTLYSEIDDFCCRYWDETFGHSIFTVDNTLEDLDHFLDEDEMLQFVTYVNETFGTKLRTTVHACITLDYLYKQILEKAVESNDGHTDIFHEEQERKRKEWDKNSYNS</sequence>
<proteinExistence type="predicted"/>
<protein>
    <submittedName>
        <fullName evidence="2">Uncharacterized protein</fullName>
    </submittedName>
</protein>
<name>A0A1I3LTY1_9SPIR</name>
<evidence type="ECO:0000256" key="1">
    <source>
        <dbReference type="SAM" id="MobiDB-lite"/>
    </source>
</evidence>
<evidence type="ECO:0000313" key="2">
    <source>
        <dbReference type="EMBL" id="SFI88113.1"/>
    </source>
</evidence>
<dbReference type="AlphaFoldDB" id="A0A1I3LTY1"/>
<dbReference type="Proteomes" id="UP000182737">
    <property type="component" value="Unassembled WGS sequence"/>
</dbReference>
<gene>
    <name evidence="2" type="ORF">SAMN04487775_107189</name>
</gene>